<comment type="caution">
    <text evidence="2">The sequence shown here is derived from an EMBL/GenBank/DDBJ whole genome shotgun (WGS) entry which is preliminary data.</text>
</comment>
<evidence type="ECO:0000313" key="3">
    <source>
        <dbReference type="Proteomes" id="UP000319143"/>
    </source>
</evidence>
<organism evidence="2 3">
    <name type="scientific">Novipirellula artificiosorum</name>
    <dbReference type="NCBI Taxonomy" id="2528016"/>
    <lineage>
        <taxon>Bacteria</taxon>
        <taxon>Pseudomonadati</taxon>
        <taxon>Planctomycetota</taxon>
        <taxon>Planctomycetia</taxon>
        <taxon>Pirellulales</taxon>
        <taxon>Pirellulaceae</taxon>
        <taxon>Novipirellula</taxon>
    </lineage>
</organism>
<evidence type="ECO:0000313" key="2">
    <source>
        <dbReference type="EMBL" id="TWU38632.1"/>
    </source>
</evidence>
<proteinExistence type="predicted"/>
<sequence>MRKDLFTIWIFLLMPIGCGQRAQENTVESELTSQNLQHRVVEEYSPMKDTVDISELGRKTIGLCVPVPYQTEFEHYVATPVMACVKTEIVQLSIRDALTDDEVSEPVKVAARLLDSIRMGDSLNTSELMYSPDPAKKKKLADRAATMLKPIKFFEDVVLGTCMFIGEYAYVSGENVVGAISNLVIPVHIESLQVNFSFGELDQVASEFVTVWAFAKYHFPDRFPYATTSVLDHAMPLGKVCTQVEGNEVAVYLMNGEAVRDNSPHQPKLKTAVDRFQDLFLDFATERYDEFSTGLSEPAAGFFKRLRMKPSFDEQAKRSSEWKKDVKSAGFRGNVFTLLVENTVPADGVGETYGEVLVMVDADESGLLLATYGNMPSAVTAIVQAAQTQSNAQNGDSEKKPSKEEQ</sequence>
<dbReference type="EMBL" id="SJPV01000004">
    <property type="protein sequence ID" value="TWU38632.1"/>
    <property type="molecule type" value="Genomic_DNA"/>
</dbReference>
<keyword evidence="3" id="KW-1185">Reference proteome</keyword>
<evidence type="ECO:0000256" key="1">
    <source>
        <dbReference type="SAM" id="MobiDB-lite"/>
    </source>
</evidence>
<name>A0A5C6DPU2_9BACT</name>
<gene>
    <name evidence="2" type="ORF">Poly41_31090</name>
</gene>
<protein>
    <submittedName>
        <fullName evidence="2">Uncharacterized protein</fullName>
    </submittedName>
</protein>
<dbReference type="RefSeq" id="WP_146527063.1">
    <property type="nucleotide sequence ID" value="NZ_SJPV01000004.1"/>
</dbReference>
<feature type="compositionally biased region" description="Basic and acidic residues" evidence="1">
    <location>
        <begin position="396"/>
        <end position="406"/>
    </location>
</feature>
<dbReference type="AlphaFoldDB" id="A0A5C6DPU2"/>
<accession>A0A5C6DPU2</accession>
<reference evidence="2 3" key="1">
    <citation type="submission" date="2019-02" db="EMBL/GenBank/DDBJ databases">
        <title>Deep-cultivation of Planctomycetes and their phenomic and genomic characterization uncovers novel biology.</title>
        <authorList>
            <person name="Wiegand S."/>
            <person name="Jogler M."/>
            <person name="Boedeker C."/>
            <person name="Pinto D."/>
            <person name="Vollmers J."/>
            <person name="Rivas-Marin E."/>
            <person name="Kohn T."/>
            <person name="Peeters S.H."/>
            <person name="Heuer A."/>
            <person name="Rast P."/>
            <person name="Oberbeckmann S."/>
            <person name="Bunk B."/>
            <person name="Jeske O."/>
            <person name="Meyerdierks A."/>
            <person name="Storesund J.E."/>
            <person name="Kallscheuer N."/>
            <person name="Luecker S."/>
            <person name="Lage O.M."/>
            <person name="Pohl T."/>
            <person name="Merkel B.J."/>
            <person name="Hornburger P."/>
            <person name="Mueller R.-W."/>
            <person name="Bruemmer F."/>
            <person name="Labrenz M."/>
            <person name="Spormann A.M."/>
            <person name="Op Den Camp H."/>
            <person name="Overmann J."/>
            <person name="Amann R."/>
            <person name="Jetten M.S.M."/>
            <person name="Mascher T."/>
            <person name="Medema M.H."/>
            <person name="Devos D.P."/>
            <person name="Kaster A.-K."/>
            <person name="Ovreas L."/>
            <person name="Rohde M."/>
            <person name="Galperin M.Y."/>
            <person name="Jogler C."/>
        </authorList>
    </citation>
    <scope>NUCLEOTIDE SEQUENCE [LARGE SCALE GENOMIC DNA]</scope>
    <source>
        <strain evidence="2 3">Poly41</strain>
    </source>
</reference>
<feature type="region of interest" description="Disordered" evidence="1">
    <location>
        <begin position="386"/>
        <end position="406"/>
    </location>
</feature>
<dbReference type="Proteomes" id="UP000319143">
    <property type="component" value="Unassembled WGS sequence"/>
</dbReference>